<organism evidence="3 4">
    <name type="scientific">Helianthus annuus</name>
    <name type="common">Common sunflower</name>
    <dbReference type="NCBI Taxonomy" id="4232"/>
    <lineage>
        <taxon>Eukaryota</taxon>
        <taxon>Viridiplantae</taxon>
        <taxon>Streptophyta</taxon>
        <taxon>Embryophyta</taxon>
        <taxon>Tracheophyta</taxon>
        <taxon>Spermatophyta</taxon>
        <taxon>Magnoliopsida</taxon>
        <taxon>eudicotyledons</taxon>
        <taxon>Gunneridae</taxon>
        <taxon>Pentapetalae</taxon>
        <taxon>asterids</taxon>
        <taxon>campanulids</taxon>
        <taxon>Asterales</taxon>
        <taxon>Asteraceae</taxon>
        <taxon>Asteroideae</taxon>
        <taxon>Heliantheae alliance</taxon>
        <taxon>Heliantheae</taxon>
        <taxon>Helianthus</taxon>
    </lineage>
</organism>
<evidence type="ECO:0000313" key="4">
    <source>
        <dbReference type="Proteomes" id="UP000215914"/>
    </source>
</evidence>
<dbReference type="Gramene" id="mRNA:HanXRQr2_Chr01g0003721">
    <property type="protein sequence ID" value="mRNA:HanXRQr2_Chr01g0003721"/>
    <property type="gene ID" value="HanXRQr2_Chr01g0003721"/>
</dbReference>
<evidence type="ECO:0000256" key="1">
    <source>
        <dbReference type="SAM" id="MobiDB-lite"/>
    </source>
</evidence>
<dbReference type="EMBL" id="CM007890">
    <property type="protein sequence ID" value="OTG36232.1"/>
    <property type="molecule type" value="Genomic_DNA"/>
</dbReference>
<feature type="compositionally biased region" description="Basic residues" evidence="1">
    <location>
        <begin position="7"/>
        <end position="17"/>
    </location>
</feature>
<feature type="region of interest" description="Disordered" evidence="1">
    <location>
        <begin position="1"/>
        <end position="61"/>
    </location>
</feature>
<feature type="compositionally biased region" description="Polar residues" evidence="1">
    <location>
        <begin position="20"/>
        <end position="29"/>
    </location>
</feature>
<reference evidence="2" key="3">
    <citation type="submission" date="2020-06" db="EMBL/GenBank/DDBJ databases">
        <title>Helianthus annuus Genome sequencing and assembly Release 2.</title>
        <authorList>
            <person name="Gouzy J."/>
            <person name="Langlade N."/>
            <person name="Munos S."/>
        </authorList>
    </citation>
    <scope>NUCLEOTIDE SEQUENCE</scope>
    <source>
        <tissue evidence="2">Leaves</tissue>
    </source>
</reference>
<gene>
    <name evidence="3" type="ORF">HannXRQ_Chr01g0005361</name>
    <name evidence="2" type="ORF">HanXRQr2_Chr01g0003721</name>
</gene>
<dbReference type="EMBL" id="MNCJ02000316">
    <property type="protein sequence ID" value="KAF5820572.1"/>
    <property type="molecule type" value="Genomic_DNA"/>
</dbReference>
<feature type="compositionally biased region" description="Acidic residues" evidence="1">
    <location>
        <begin position="30"/>
        <end position="61"/>
    </location>
</feature>
<dbReference type="InParanoid" id="A0A251VMH3"/>
<keyword evidence="4" id="KW-1185">Reference proteome</keyword>
<dbReference type="OrthoDB" id="10499015at2759"/>
<dbReference type="Proteomes" id="UP000215914">
    <property type="component" value="Chromosome 1"/>
</dbReference>
<dbReference type="AlphaFoldDB" id="A0A251VMH3"/>
<accession>A0A251VMH3</accession>
<evidence type="ECO:0000313" key="2">
    <source>
        <dbReference type="EMBL" id="KAF5820572.1"/>
    </source>
</evidence>
<name>A0A251VMH3_HELAN</name>
<reference evidence="2 4" key="1">
    <citation type="journal article" date="2017" name="Nature">
        <title>The sunflower genome provides insights into oil metabolism, flowering and Asterid evolution.</title>
        <authorList>
            <person name="Badouin H."/>
            <person name="Gouzy J."/>
            <person name="Grassa C.J."/>
            <person name="Murat F."/>
            <person name="Staton S.E."/>
            <person name="Cottret L."/>
            <person name="Lelandais-Briere C."/>
            <person name="Owens G.L."/>
            <person name="Carrere S."/>
            <person name="Mayjonade B."/>
            <person name="Legrand L."/>
            <person name="Gill N."/>
            <person name="Kane N.C."/>
            <person name="Bowers J.E."/>
            <person name="Hubner S."/>
            <person name="Bellec A."/>
            <person name="Berard A."/>
            <person name="Berges H."/>
            <person name="Blanchet N."/>
            <person name="Boniface M.C."/>
            <person name="Brunel D."/>
            <person name="Catrice O."/>
            <person name="Chaidir N."/>
            <person name="Claudel C."/>
            <person name="Donnadieu C."/>
            <person name="Faraut T."/>
            <person name="Fievet G."/>
            <person name="Helmstetter N."/>
            <person name="King M."/>
            <person name="Knapp S.J."/>
            <person name="Lai Z."/>
            <person name="Le Paslier M.C."/>
            <person name="Lippi Y."/>
            <person name="Lorenzon L."/>
            <person name="Mandel J.R."/>
            <person name="Marage G."/>
            <person name="Marchand G."/>
            <person name="Marquand E."/>
            <person name="Bret-Mestries E."/>
            <person name="Morien E."/>
            <person name="Nambeesan S."/>
            <person name="Nguyen T."/>
            <person name="Pegot-Espagnet P."/>
            <person name="Pouilly N."/>
            <person name="Raftis F."/>
            <person name="Sallet E."/>
            <person name="Schiex T."/>
            <person name="Thomas J."/>
            <person name="Vandecasteele C."/>
            <person name="Vares D."/>
            <person name="Vear F."/>
            <person name="Vautrin S."/>
            <person name="Crespi M."/>
            <person name="Mangin B."/>
            <person name="Burke J.M."/>
            <person name="Salse J."/>
            <person name="Munos S."/>
            <person name="Vincourt P."/>
            <person name="Rieseberg L.H."/>
            <person name="Langlade N.B."/>
        </authorList>
    </citation>
    <scope>NUCLEOTIDE SEQUENCE [LARGE SCALE GENOMIC DNA]</scope>
    <source>
        <strain evidence="4">cv. SF193</strain>
        <tissue evidence="2">Leaves</tissue>
    </source>
</reference>
<sequence length="168" mass="18878">MEEGKGRKAQVKGKRPRVGNPSTDHSYLTTEEEELDIEEEVSSEEEELDIEEEVSTPEEELDIGEEGHLFWFQKPGVVSAYRPNYNVQAEGEEAPGSPYYMNLSDYESEYGHAHAVETVITWDGPLNGGGGPVVQVPKWARERVKRLRADADRCPKTRSQTAATLKLK</sequence>
<evidence type="ECO:0000313" key="3">
    <source>
        <dbReference type="EMBL" id="OTG36232.1"/>
    </source>
</evidence>
<proteinExistence type="predicted"/>
<protein>
    <submittedName>
        <fullName evidence="3">Uncharacterized protein</fullName>
    </submittedName>
</protein>
<reference evidence="3" key="2">
    <citation type="submission" date="2017-02" db="EMBL/GenBank/DDBJ databases">
        <title>Sunflower complete genome.</title>
        <authorList>
            <person name="Langlade N."/>
            <person name="Munos S."/>
        </authorList>
    </citation>
    <scope>NUCLEOTIDE SEQUENCE [LARGE SCALE GENOMIC DNA]</scope>
    <source>
        <tissue evidence="3">Leaves</tissue>
    </source>
</reference>